<name>A0AAW4VWZ8_9FIRM</name>
<reference evidence="2" key="1">
    <citation type="submission" date="2021-10" db="EMBL/GenBank/DDBJ databases">
        <title>Collection of gut derived symbiotic bacterial strains cultured from healthy donors.</title>
        <authorList>
            <person name="Lin H."/>
            <person name="Littmann E."/>
            <person name="Kohout C."/>
            <person name="Pamer E.G."/>
        </authorList>
    </citation>
    <scope>NUCLEOTIDE SEQUENCE</scope>
    <source>
        <strain evidence="2">DFI.4.48</strain>
    </source>
</reference>
<evidence type="ECO:0000313" key="2">
    <source>
        <dbReference type="EMBL" id="MCB8611473.1"/>
    </source>
</evidence>
<dbReference type="EMBL" id="JAJDKZ010000064">
    <property type="protein sequence ID" value="MCB8611473.1"/>
    <property type="molecule type" value="Genomic_DNA"/>
</dbReference>
<protein>
    <submittedName>
        <fullName evidence="2">Aryl-sulfate sulfotransferase N-terminal domain-containing protein</fullName>
    </submittedName>
</protein>
<comment type="caution">
    <text evidence="2">The sequence shown here is derived from an EMBL/GenBank/DDBJ whole genome shotgun (WGS) entry which is preliminary data.</text>
</comment>
<dbReference type="InterPro" id="IPR038477">
    <property type="entry name" value="ASST_N_sf"/>
</dbReference>
<dbReference type="Gene3D" id="2.60.40.3100">
    <property type="entry name" value="Arylsulphate sulphotransferase monomer, N-terminal domain"/>
    <property type="match status" value="1"/>
</dbReference>
<organism evidence="2 3">
    <name type="scientific">Faecalibacillus faecis</name>
    <dbReference type="NCBI Taxonomy" id="1982628"/>
    <lineage>
        <taxon>Bacteria</taxon>
        <taxon>Bacillati</taxon>
        <taxon>Bacillota</taxon>
        <taxon>Erysipelotrichia</taxon>
        <taxon>Erysipelotrichales</taxon>
        <taxon>Coprobacillaceae</taxon>
        <taxon>Faecalibacillus</taxon>
    </lineage>
</organism>
<dbReference type="Pfam" id="PF17425">
    <property type="entry name" value="Arylsulfotran_N"/>
    <property type="match status" value="1"/>
</dbReference>
<evidence type="ECO:0000313" key="3">
    <source>
        <dbReference type="Proteomes" id="UP001198439"/>
    </source>
</evidence>
<feature type="domain" description="Arylsulfotransferase N-terminal" evidence="1">
    <location>
        <begin position="2"/>
        <end position="78"/>
    </location>
</feature>
<gene>
    <name evidence="2" type="ORF">LJD69_12815</name>
</gene>
<dbReference type="InterPro" id="IPR035391">
    <property type="entry name" value="Arylsulfotran_N"/>
</dbReference>
<accession>A0AAW4VWZ8</accession>
<dbReference type="Proteomes" id="UP001198439">
    <property type="component" value="Unassembled WGS sequence"/>
</dbReference>
<sequence length="95" mass="10501">MTNPYGTNTTSVYMYFKTSDELQATYTIHCEGYNDFSRTLNNNTLSGYTTNHEYLLVGAISGQINTITVTLTNKQGNPVDTLSWSYNAPSLQGGD</sequence>
<proteinExistence type="predicted"/>
<evidence type="ECO:0000259" key="1">
    <source>
        <dbReference type="Pfam" id="PF17425"/>
    </source>
</evidence>
<dbReference type="AlphaFoldDB" id="A0AAW4VWZ8"/>